<evidence type="ECO:0000313" key="3">
    <source>
        <dbReference type="EMBL" id="OAD77639.1"/>
    </source>
</evidence>
<feature type="compositionally biased region" description="Basic and acidic residues" evidence="1">
    <location>
        <begin position="220"/>
        <end position="240"/>
    </location>
</feature>
<keyword evidence="2" id="KW-0472">Membrane</keyword>
<gene>
    <name evidence="3" type="ORF">PHYBLDRAFT_76462</name>
</gene>
<reference evidence="4" key="1">
    <citation type="submission" date="2015-06" db="EMBL/GenBank/DDBJ databases">
        <title>Expansion of signal transduction pathways in fungi by whole-genome duplication.</title>
        <authorList>
            <consortium name="DOE Joint Genome Institute"/>
            <person name="Corrochano L.M."/>
            <person name="Kuo A."/>
            <person name="Marcet-Houben M."/>
            <person name="Polaino S."/>
            <person name="Salamov A."/>
            <person name="Villalobos J.M."/>
            <person name="Alvarez M.I."/>
            <person name="Avalos J."/>
            <person name="Benito E.P."/>
            <person name="Benoit I."/>
            <person name="Burger G."/>
            <person name="Camino L.P."/>
            <person name="Canovas D."/>
            <person name="Cerda-Olmedo E."/>
            <person name="Cheng J.-F."/>
            <person name="Dominguez A."/>
            <person name="Elias M."/>
            <person name="Eslava A.P."/>
            <person name="Glaser F."/>
            <person name="Grimwood J."/>
            <person name="Gutierrez G."/>
            <person name="Heitman J."/>
            <person name="Henrissat B."/>
            <person name="Iturriaga E.A."/>
            <person name="Lang B.F."/>
            <person name="Lavin J.L."/>
            <person name="Lee S."/>
            <person name="Li W."/>
            <person name="Lindquist E."/>
            <person name="Lopez-Garcia S."/>
            <person name="Luque E.M."/>
            <person name="Marcos A.T."/>
            <person name="Martin J."/>
            <person name="McCluskey K."/>
            <person name="Medina H.R."/>
            <person name="Miralles-Duran A."/>
            <person name="Miyazaki A."/>
            <person name="Munoz-Torres E."/>
            <person name="Oguiza J.A."/>
            <person name="Ohm R."/>
            <person name="Olmedo M."/>
            <person name="Orejas M."/>
            <person name="Ortiz-Castellanos L."/>
            <person name="Pisabarro A.G."/>
            <person name="Rodriguez-Romero J."/>
            <person name="Ruiz-Herrera J."/>
            <person name="Ruiz-Vazquez R."/>
            <person name="Sanz C."/>
            <person name="Schackwitz W."/>
            <person name="Schmutz J."/>
            <person name="Shahriari M."/>
            <person name="Shelest E."/>
            <person name="Silva-Franco F."/>
            <person name="Soanes D."/>
            <person name="Syed K."/>
            <person name="Tagua V.G."/>
            <person name="Talbot N.J."/>
            <person name="Thon M."/>
            <person name="De vries R.P."/>
            <person name="Wiebenga A."/>
            <person name="Yadav J.S."/>
            <person name="Braun E.L."/>
            <person name="Baker S."/>
            <person name="Garre V."/>
            <person name="Horwitz B."/>
            <person name="Torres-Martinez S."/>
            <person name="Idnurm A."/>
            <person name="Herrera-Estrella A."/>
            <person name="Gabaldon T."/>
            <person name="Grigoriev I.V."/>
        </authorList>
    </citation>
    <scope>NUCLEOTIDE SEQUENCE [LARGE SCALE GENOMIC DNA]</scope>
    <source>
        <strain evidence="4">NRRL 1555(-)</strain>
    </source>
</reference>
<keyword evidence="4" id="KW-1185">Reference proteome</keyword>
<proteinExistence type="predicted"/>
<dbReference type="InParanoid" id="A0A167PC33"/>
<feature type="transmembrane region" description="Helical" evidence="2">
    <location>
        <begin position="92"/>
        <end position="114"/>
    </location>
</feature>
<keyword evidence="2" id="KW-0812">Transmembrane</keyword>
<protein>
    <submittedName>
        <fullName evidence="3">Uncharacterized protein</fullName>
    </submittedName>
</protein>
<keyword evidence="2" id="KW-1133">Transmembrane helix</keyword>
<sequence length="240" mass="27582">MVSLDPFPRLTESVGKYLSNPRVVILSVVLSKVFLDRVYNYAKIANPNAKTDSEGNETLDVLEYYYPTTSAEVYGHLSSYGPKGRMAYQSMLVYDSAFLLSRTIVLCLLMYYAFRSAPKWARPGVWIPVATTIFDLIENTLIYALIAMYPRRLDILAQVTAYAIMWKWFWLWATVASLCIGLLAGIYYGFHGLLAESVLMERDKEKRDMAKRHLSAAMQRAKETQDRVRRENSDKTKKDR</sequence>
<name>A0A167PC33_PHYB8</name>
<feature type="transmembrane region" description="Helical" evidence="2">
    <location>
        <begin position="126"/>
        <end position="149"/>
    </location>
</feature>
<evidence type="ECO:0000256" key="1">
    <source>
        <dbReference type="SAM" id="MobiDB-lite"/>
    </source>
</evidence>
<dbReference type="EMBL" id="KV440974">
    <property type="protein sequence ID" value="OAD77639.1"/>
    <property type="molecule type" value="Genomic_DNA"/>
</dbReference>
<dbReference type="OrthoDB" id="2341448at2759"/>
<feature type="transmembrane region" description="Helical" evidence="2">
    <location>
        <begin position="169"/>
        <end position="190"/>
    </location>
</feature>
<dbReference type="AlphaFoldDB" id="A0A167PC33"/>
<evidence type="ECO:0000313" key="4">
    <source>
        <dbReference type="Proteomes" id="UP000077315"/>
    </source>
</evidence>
<feature type="region of interest" description="Disordered" evidence="1">
    <location>
        <begin position="209"/>
        <end position="240"/>
    </location>
</feature>
<dbReference type="Proteomes" id="UP000077315">
    <property type="component" value="Unassembled WGS sequence"/>
</dbReference>
<evidence type="ECO:0000256" key="2">
    <source>
        <dbReference type="SAM" id="Phobius"/>
    </source>
</evidence>
<dbReference type="RefSeq" id="XP_018295679.1">
    <property type="nucleotide sequence ID" value="XM_018443155.1"/>
</dbReference>
<accession>A0A167PC33</accession>
<dbReference type="GeneID" id="29004061"/>
<organism evidence="3 4">
    <name type="scientific">Phycomyces blakesleeanus (strain ATCC 8743b / DSM 1359 / FGSC 10004 / NBRC 33097 / NRRL 1555)</name>
    <dbReference type="NCBI Taxonomy" id="763407"/>
    <lineage>
        <taxon>Eukaryota</taxon>
        <taxon>Fungi</taxon>
        <taxon>Fungi incertae sedis</taxon>
        <taxon>Mucoromycota</taxon>
        <taxon>Mucoromycotina</taxon>
        <taxon>Mucoromycetes</taxon>
        <taxon>Mucorales</taxon>
        <taxon>Phycomycetaceae</taxon>
        <taxon>Phycomyces</taxon>
    </lineage>
</organism>
<dbReference type="VEuPathDB" id="FungiDB:PHYBLDRAFT_76462"/>